<evidence type="ECO:0000313" key="2">
    <source>
        <dbReference type="EMBL" id="PXX78971.1"/>
    </source>
</evidence>
<dbReference type="AlphaFoldDB" id="A0A318KMG9"/>
<dbReference type="STRING" id="1034346.GCA_000313565_01144"/>
<keyword evidence="2" id="KW-0808">Transferase</keyword>
<comment type="caution">
    <text evidence="2">The sequence shown here is derived from an EMBL/GenBank/DDBJ whole genome shotgun (WGS) entry which is preliminary data.</text>
</comment>
<dbReference type="PANTHER" id="PTHR22916:SF3">
    <property type="entry name" value="UDP-GLCNAC:BETAGAL BETA-1,3-N-ACETYLGLUCOSAMINYLTRANSFERASE-LIKE PROTEIN 1"/>
    <property type="match status" value="1"/>
</dbReference>
<feature type="domain" description="Glycosyltransferase 2-like" evidence="1">
    <location>
        <begin position="5"/>
        <end position="163"/>
    </location>
</feature>
<evidence type="ECO:0000313" key="3">
    <source>
        <dbReference type="Proteomes" id="UP000247612"/>
    </source>
</evidence>
<proteinExistence type="predicted"/>
<dbReference type="OrthoDB" id="396512at2"/>
<organism evidence="2 3">
    <name type="scientific">Dielma fastidiosa</name>
    <dbReference type="NCBI Taxonomy" id="1034346"/>
    <lineage>
        <taxon>Bacteria</taxon>
        <taxon>Bacillati</taxon>
        <taxon>Bacillota</taxon>
        <taxon>Erysipelotrichia</taxon>
        <taxon>Erysipelotrichales</taxon>
        <taxon>Erysipelotrichaceae</taxon>
        <taxon>Dielma</taxon>
    </lineage>
</organism>
<dbReference type="GO" id="GO:0016758">
    <property type="term" value="F:hexosyltransferase activity"/>
    <property type="evidence" value="ECO:0007669"/>
    <property type="project" value="UniProtKB-ARBA"/>
</dbReference>
<dbReference type="CDD" id="cd00761">
    <property type="entry name" value="Glyco_tranf_GTA_type"/>
    <property type="match status" value="1"/>
</dbReference>
<dbReference type="Pfam" id="PF00535">
    <property type="entry name" value="Glycos_transf_2"/>
    <property type="match status" value="1"/>
</dbReference>
<dbReference type="SUPFAM" id="SSF53448">
    <property type="entry name" value="Nucleotide-diphospho-sugar transferases"/>
    <property type="match status" value="1"/>
</dbReference>
<accession>A0A318KMG9</accession>
<dbReference type="Gene3D" id="3.90.550.10">
    <property type="entry name" value="Spore Coat Polysaccharide Biosynthesis Protein SpsA, Chain A"/>
    <property type="match status" value="1"/>
</dbReference>
<dbReference type="PANTHER" id="PTHR22916">
    <property type="entry name" value="GLYCOSYLTRANSFERASE"/>
    <property type="match status" value="1"/>
</dbReference>
<dbReference type="InterPro" id="IPR001173">
    <property type="entry name" value="Glyco_trans_2-like"/>
</dbReference>
<dbReference type="Proteomes" id="UP000247612">
    <property type="component" value="Unassembled WGS sequence"/>
</dbReference>
<dbReference type="RefSeq" id="WP_022937459.1">
    <property type="nucleotide sequence ID" value="NZ_CABKRQ010000003.1"/>
</dbReference>
<sequence>MKKLSLVIPVYNVEAYLRECLDSVLSQKNVEMEVILVNDGSTDGSKLILEEYVSKYPELFILVDKQNGGLGDARNCGAAKAQGEYLAFLDSDDFYEPDVLSKLIEFADVQQADLVNFDYYEYYSEDHKEKRGALPKEFDAMTSKTYLLANPCAWNKLIKRSCYEANQTMFPARIWYEDIATTPAYVKVCKHIIHYPKPLVNYRQRTDSITSKSTFSVRTLEIIQAMQRTIDAFQDSVYLTEIEYLSIYQLCYIASYRFLAFNKYTEFKECLNTLKSNFPNWQHNAYYQAKPFAFRLYCESLMKGHFTFAKLLIKLRG</sequence>
<dbReference type="InterPro" id="IPR029044">
    <property type="entry name" value="Nucleotide-diphossugar_trans"/>
</dbReference>
<reference evidence="2 3" key="1">
    <citation type="submission" date="2018-05" db="EMBL/GenBank/DDBJ databases">
        <title>Genomic Encyclopedia of Type Strains, Phase IV (KMG-IV): sequencing the most valuable type-strain genomes for metagenomic binning, comparative biology and taxonomic classification.</title>
        <authorList>
            <person name="Goeker M."/>
        </authorList>
    </citation>
    <scope>NUCLEOTIDE SEQUENCE [LARGE SCALE GENOMIC DNA]</scope>
    <source>
        <strain evidence="2 3">JC118</strain>
    </source>
</reference>
<protein>
    <submittedName>
        <fullName evidence="2">Glycosyl transferase family 2</fullName>
    </submittedName>
</protein>
<evidence type="ECO:0000259" key="1">
    <source>
        <dbReference type="Pfam" id="PF00535"/>
    </source>
</evidence>
<name>A0A318KMG9_9FIRM</name>
<keyword evidence="3" id="KW-1185">Reference proteome</keyword>
<gene>
    <name evidence="2" type="ORF">DES51_10688</name>
</gene>
<dbReference type="EMBL" id="QJKH01000006">
    <property type="protein sequence ID" value="PXX78971.1"/>
    <property type="molecule type" value="Genomic_DNA"/>
</dbReference>